<name>A0A8X6UIT0_NEPPI</name>
<accession>A0A8X6UIT0</accession>
<reference evidence="2" key="1">
    <citation type="submission" date="2020-08" db="EMBL/GenBank/DDBJ databases">
        <title>Multicomponent nature underlies the extraordinary mechanical properties of spider dragline silk.</title>
        <authorList>
            <person name="Kono N."/>
            <person name="Nakamura H."/>
            <person name="Mori M."/>
            <person name="Yoshida Y."/>
            <person name="Ohtoshi R."/>
            <person name="Malay A.D."/>
            <person name="Moran D.A.P."/>
            <person name="Tomita M."/>
            <person name="Numata K."/>
            <person name="Arakawa K."/>
        </authorList>
    </citation>
    <scope>NUCLEOTIDE SEQUENCE</scope>
</reference>
<feature type="compositionally biased region" description="Basic and acidic residues" evidence="1">
    <location>
        <begin position="133"/>
        <end position="155"/>
    </location>
</feature>
<protein>
    <submittedName>
        <fullName evidence="2">Uncharacterized protein</fullName>
    </submittedName>
</protein>
<dbReference type="AlphaFoldDB" id="A0A8X6UIT0"/>
<feature type="region of interest" description="Disordered" evidence="1">
    <location>
        <begin position="127"/>
        <end position="156"/>
    </location>
</feature>
<evidence type="ECO:0000313" key="2">
    <source>
        <dbReference type="EMBL" id="GFU37934.1"/>
    </source>
</evidence>
<sequence>MTELGMQSILKPGLRRFGDLLPYSRQVYSSCFSFLKIWPLGSWQTLIDLQTSLSSCATIFIRSGLCGVSLVKSRPGGAHFKPNEFGFLSGPPLSVTFWSARRLLPTKCVYFADDGADGLGLRSRKPWGLGLHPPEERKESEMGPKGNSEDLRDFSFSESLKRKKNYHYIHGR</sequence>
<evidence type="ECO:0000313" key="3">
    <source>
        <dbReference type="Proteomes" id="UP000887013"/>
    </source>
</evidence>
<gene>
    <name evidence="2" type="ORF">NPIL_268061</name>
</gene>
<keyword evidence="3" id="KW-1185">Reference proteome</keyword>
<dbReference type="EMBL" id="BMAW01131114">
    <property type="protein sequence ID" value="GFU37934.1"/>
    <property type="molecule type" value="Genomic_DNA"/>
</dbReference>
<evidence type="ECO:0000256" key="1">
    <source>
        <dbReference type="SAM" id="MobiDB-lite"/>
    </source>
</evidence>
<organism evidence="2 3">
    <name type="scientific">Nephila pilipes</name>
    <name type="common">Giant wood spider</name>
    <name type="synonym">Nephila maculata</name>
    <dbReference type="NCBI Taxonomy" id="299642"/>
    <lineage>
        <taxon>Eukaryota</taxon>
        <taxon>Metazoa</taxon>
        <taxon>Ecdysozoa</taxon>
        <taxon>Arthropoda</taxon>
        <taxon>Chelicerata</taxon>
        <taxon>Arachnida</taxon>
        <taxon>Araneae</taxon>
        <taxon>Araneomorphae</taxon>
        <taxon>Entelegynae</taxon>
        <taxon>Araneoidea</taxon>
        <taxon>Nephilidae</taxon>
        <taxon>Nephila</taxon>
    </lineage>
</organism>
<dbReference type="Proteomes" id="UP000887013">
    <property type="component" value="Unassembled WGS sequence"/>
</dbReference>
<comment type="caution">
    <text evidence="2">The sequence shown here is derived from an EMBL/GenBank/DDBJ whole genome shotgun (WGS) entry which is preliminary data.</text>
</comment>
<proteinExistence type="predicted"/>